<evidence type="ECO:0000256" key="2">
    <source>
        <dbReference type="ARBA" id="ARBA00022771"/>
    </source>
</evidence>
<dbReference type="SUPFAM" id="SSF57716">
    <property type="entry name" value="Glucocorticoid receptor-like (DNA-binding domain)"/>
    <property type="match status" value="1"/>
</dbReference>
<dbReference type="InterPro" id="IPR006612">
    <property type="entry name" value="THAP_Znf"/>
</dbReference>
<comment type="caution">
    <text evidence="8">The sequence shown here is derived from an EMBL/GenBank/DDBJ whole genome shotgun (WGS) entry which is preliminary data.</text>
</comment>
<keyword evidence="9" id="KW-1185">Reference proteome</keyword>
<keyword evidence="4 5" id="KW-0238">DNA-binding</keyword>
<evidence type="ECO:0000313" key="8">
    <source>
        <dbReference type="EMBL" id="MEQ2182902.1"/>
    </source>
</evidence>
<dbReference type="Gene3D" id="6.20.210.20">
    <property type="entry name" value="THAP domain"/>
    <property type="match status" value="1"/>
</dbReference>
<dbReference type="SMART" id="SM00980">
    <property type="entry name" value="THAP"/>
    <property type="match status" value="1"/>
</dbReference>
<dbReference type="InterPro" id="IPR052224">
    <property type="entry name" value="THAP_domain_protein"/>
</dbReference>
<keyword evidence="3" id="KW-0862">Zinc</keyword>
<dbReference type="PROSITE" id="PS50950">
    <property type="entry name" value="ZF_THAP"/>
    <property type="match status" value="1"/>
</dbReference>
<reference evidence="8 9" key="1">
    <citation type="submission" date="2021-06" db="EMBL/GenBank/DDBJ databases">
        <authorList>
            <person name="Palmer J.M."/>
        </authorList>
    </citation>
    <scope>NUCLEOTIDE SEQUENCE [LARGE SCALE GENOMIC DNA]</scope>
    <source>
        <strain evidence="8 9">GA_2019</strain>
        <tissue evidence="8">Muscle</tissue>
    </source>
</reference>
<keyword evidence="1" id="KW-0479">Metal-binding</keyword>
<sequence>MTSAQGSPPVLLAKTGFCSNTNKDGVSLFKFPKDPELRSKWVKQVRCTREKWEPTPSSVLCSEHFEVDCFDVVPVLKKSLSCSVQHKRVLRPSTVPTVFPRSVRECVSGSAGPGPSSSKGSKGASVEASPASTSTSSCTS</sequence>
<gene>
    <name evidence="8" type="ORF">GOODEAATRI_027039</name>
</gene>
<dbReference type="SMART" id="SM00692">
    <property type="entry name" value="DM3"/>
    <property type="match status" value="1"/>
</dbReference>
<proteinExistence type="predicted"/>
<dbReference type="PANTHER" id="PTHR46927">
    <property type="entry name" value="AGAP005574-PA"/>
    <property type="match status" value="1"/>
</dbReference>
<dbReference type="InterPro" id="IPR038441">
    <property type="entry name" value="THAP_Znf_sf"/>
</dbReference>
<feature type="region of interest" description="Disordered" evidence="6">
    <location>
        <begin position="106"/>
        <end position="140"/>
    </location>
</feature>
<evidence type="ECO:0000256" key="5">
    <source>
        <dbReference type="PROSITE-ProRule" id="PRU00309"/>
    </source>
</evidence>
<evidence type="ECO:0000256" key="3">
    <source>
        <dbReference type="ARBA" id="ARBA00022833"/>
    </source>
</evidence>
<accession>A0ABV0PHR1</accession>
<evidence type="ECO:0000256" key="1">
    <source>
        <dbReference type="ARBA" id="ARBA00022723"/>
    </source>
</evidence>
<evidence type="ECO:0000313" key="9">
    <source>
        <dbReference type="Proteomes" id="UP001476798"/>
    </source>
</evidence>
<name>A0ABV0PHR1_9TELE</name>
<dbReference type="Pfam" id="PF05485">
    <property type="entry name" value="THAP"/>
    <property type="match status" value="1"/>
</dbReference>
<dbReference type="PANTHER" id="PTHR46927:SF2">
    <property type="entry name" value="THAP DOMAIN-CONTAINING PROTEIN 8"/>
    <property type="match status" value="1"/>
</dbReference>
<feature type="domain" description="THAP-type" evidence="7">
    <location>
        <begin position="8"/>
        <end position="99"/>
    </location>
</feature>
<feature type="compositionally biased region" description="Low complexity" evidence="6">
    <location>
        <begin position="108"/>
        <end position="140"/>
    </location>
</feature>
<dbReference type="EMBL" id="JAHRIO010073430">
    <property type="protein sequence ID" value="MEQ2182902.1"/>
    <property type="molecule type" value="Genomic_DNA"/>
</dbReference>
<organism evidence="8 9">
    <name type="scientific">Goodea atripinnis</name>
    <dbReference type="NCBI Taxonomy" id="208336"/>
    <lineage>
        <taxon>Eukaryota</taxon>
        <taxon>Metazoa</taxon>
        <taxon>Chordata</taxon>
        <taxon>Craniata</taxon>
        <taxon>Vertebrata</taxon>
        <taxon>Euteleostomi</taxon>
        <taxon>Actinopterygii</taxon>
        <taxon>Neopterygii</taxon>
        <taxon>Teleostei</taxon>
        <taxon>Neoteleostei</taxon>
        <taxon>Acanthomorphata</taxon>
        <taxon>Ovalentaria</taxon>
        <taxon>Atherinomorphae</taxon>
        <taxon>Cyprinodontiformes</taxon>
        <taxon>Goodeidae</taxon>
        <taxon>Goodea</taxon>
    </lineage>
</organism>
<keyword evidence="2 5" id="KW-0863">Zinc-finger</keyword>
<dbReference type="Proteomes" id="UP001476798">
    <property type="component" value="Unassembled WGS sequence"/>
</dbReference>
<protein>
    <recommendedName>
        <fullName evidence="7">THAP-type domain-containing protein</fullName>
    </recommendedName>
</protein>
<evidence type="ECO:0000259" key="7">
    <source>
        <dbReference type="PROSITE" id="PS50950"/>
    </source>
</evidence>
<evidence type="ECO:0000256" key="6">
    <source>
        <dbReference type="SAM" id="MobiDB-lite"/>
    </source>
</evidence>
<evidence type="ECO:0000256" key="4">
    <source>
        <dbReference type="ARBA" id="ARBA00023125"/>
    </source>
</evidence>